<gene>
    <name evidence="1" type="ORF">IMI45_20070</name>
</gene>
<organism evidence="1 2">
    <name type="scientific">Parageobacillus thermoglucosidasius</name>
    <name type="common">Geobacillus thermoglucosidasius</name>
    <dbReference type="NCBI Taxonomy" id="1426"/>
    <lineage>
        <taxon>Bacteria</taxon>
        <taxon>Bacillati</taxon>
        <taxon>Bacillota</taxon>
        <taxon>Bacilli</taxon>
        <taxon>Bacillales</taxon>
        <taxon>Anoxybacillaceae</taxon>
        <taxon>Parageobacillus</taxon>
    </lineage>
</organism>
<sequence>MKVTVTRKFESWKKGYMHLRMILPFYVFYDDERKIRHFEESPKGDFSFDNELSFGWEKKENLYCFYIQLPEKEKYSLKEALDRGWEKLS</sequence>
<accession>A0AB38R6D6</accession>
<evidence type="ECO:0000313" key="2">
    <source>
        <dbReference type="Proteomes" id="UP001058458"/>
    </source>
</evidence>
<dbReference type="Proteomes" id="UP001058458">
    <property type="component" value="Plasmid unnamed2"/>
</dbReference>
<protein>
    <submittedName>
        <fullName evidence="1">Uncharacterized protein</fullName>
    </submittedName>
</protein>
<reference evidence="1" key="1">
    <citation type="submission" date="2020-10" db="EMBL/GenBank/DDBJ databases">
        <authorList>
            <person name="Delgado J.A."/>
            <person name="Gonzalez J.M."/>
        </authorList>
    </citation>
    <scope>NUCLEOTIDE SEQUENCE</scope>
    <source>
        <strain evidence="1">23.6</strain>
        <plasmid evidence="1">unnamed2</plasmid>
    </source>
</reference>
<name>A0AB38R6D6_PARTM</name>
<proteinExistence type="predicted"/>
<evidence type="ECO:0000313" key="1">
    <source>
        <dbReference type="EMBL" id="UOE78396.1"/>
    </source>
</evidence>
<geneLocation type="plasmid" evidence="1 2">
    <name>unnamed2</name>
</geneLocation>
<keyword evidence="1" id="KW-0614">Plasmid</keyword>
<dbReference type="RefSeq" id="WP_248295986.1">
    <property type="nucleotide sequence ID" value="NZ_CP063416.1"/>
</dbReference>
<dbReference type="EMBL" id="CP063416">
    <property type="protein sequence ID" value="UOE78396.1"/>
    <property type="molecule type" value="Genomic_DNA"/>
</dbReference>
<dbReference type="AlphaFoldDB" id="A0AB38R6D6"/>